<evidence type="ECO:0000313" key="3">
    <source>
        <dbReference type="EMBL" id="OOH93266.1"/>
    </source>
</evidence>
<protein>
    <recommendedName>
        <fullName evidence="5">Outer membrane protein beta-barrel domain-containing protein</fullName>
    </recommendedName>
</protein>
<feature type="transmembrane region" description="Helical" evidence="2">
    <location>
        <begin position="39"/>
        <end position="59"/>
    </location>
</feature>
<evidence type="ECO:0000256" key="1">
    <source>
        <dbReference type="SAM" id="MobiDB-lite"/>
    </source>
</evidence>
<proteinExistence type="predicted"/>
<dbReference type="EMBL" id="MPOG01000019">
    <property type="protein sequence ID" value="OOH93266.1"/>
    <property type="molecule type" value="Genomic_DNA"/>
</dbReference>
<keyword evidence="2" id="KW-0472">Membrane</keyword>
<keyword evidence="4" id="KW-1185">Reference proteome</keyword>
<name>A0A1T3F129_ELIME</name>
<sequence>MKDLDKIFKDQLSQPKEPPAGAWDFIQSALDEKKKKNPVYIWLPISGVAALFLIGVFVINSKDQITAPEKQQSKGVIADQHDIFGKTEDKLNDEKEENSIAGHITKIKTKTIEWRKAIFDSQKSTDISEINKELIARYKNEISAGTTVIQPDKNKKDGIPERNNTQSGYVENNKPTETLTENKNVIVKRNEVKESIERFSLSAFFAPTKINAFGGKSLLSNEFNNRDIQNTINISYGARVNYAINDKVKIRTGVAMVDIEQKTKNVPLTVNTSPNAMAIYFSEFPASENPNIAYSGDLRVGNLDTKASNMPTGNFVSKNNVLQGELTQKIQYVEIPLEAEVKLTQFNKFGVNATVGASSYMLTKNNIQAQTQGAPKQEFGTATNLNDVSFSANAGLKIDFEVSKKIKFNVEPNLKYMIKPMNKSENTQPYIIGISTGATFSF</sequence>
<organism evidence="3 4">
    <name type="scientific">Elizabethkingia meningoseptica</name>
    <name type="common">Chryseobacterium meningosepticum</name>
    <dbReference type="NCBI Taxonomy" id="238"/>
    <lineage>
        <taxon>Bacteria</taxon>
        <taxon>Pseudomonadati</taxon>
        <taxon>Bacteroidota</taxon>
        <taxon>Flavobacteriia</taxon>
        <taxon>Flavobacteriales</taxon>
        <taxon>Weeksellaceae</taxon>
        <taxon>Elizabethkingia</taxon>
    </lineage>
</organism>
<accession>A0A1T3F129</accession>
<keyword evidence="2" id="KW-1133">Transmembrane helix</keyword>
<feature type="compositionally biased region" description="Polar residues" evidence="1">
    <location>
        <begin position="162"/>
        <end position="175"/>
    </location>
</feature>
<dbReference type="eggNOG" id="COG3266">
    <property type="taxonomic scope" value="Bacteria"/>
</dbReference>
<gene>
    <name evidence="3" type="ORF">BMF97_17540</name>
</gene>
<evidence type="ECO:0008006" key="5">
    <source>
        <dbReference type="Google" id="ProtNLM"/>
    </source>
</evidence>
<dbReference type="Proteomes" id="UP000188947">
    <property type="component" value="Unassembled WGS sequence"/>
</dbReference>
<dbReference type="OrthoDB" id="1113942at2"/>
<dbReference type="AlphaFoldDB" id="A0A1T3F129"/>
<feature type="region of interest" description="Disordered" evidence="1">
    <location>
        <begin position="150"/>
        <end position="175"/>
    </location>
</feature>
<evidence type="ECO:0000313" key="4">
    <source>
        <dbReference type="Proteomes" id="UP000188947"/>
    </source>
</evidence>
<dbReference type="RefSeq" id="WP_070905072.1">
    <property type="nucleotide sequence ID" value="NZ_CP016378.1"/>
</dbReference>
<keyword evidence="2" id="KW-0812">Transmembrane</keyword>
<reference evidence="3 4" key="1">
    <citation type="submission" date="2016-11" db="EMBL/GenBank/DDBJ databases">
        <title>Genome sequence and comparative genomic analysis of clinical strain Elizabethkingia meningoseptica 61421 PRCM.</title>
        <authorList>
            <person name="Wang M."/>
            <person name="Hu S."/>
            <person name="Cao L."/>
            <person name="Jiang T."/>
            <person name="Zhou Y."/>
            <person name="Ming D."/>
        </authorList>
    </citation>
    <scope>NUCLEOTIDE SEQUENCE [LARGE SCALE GENOMIC DNA]</scope>
    <source>
        <strain evidence="3 4">61421 PRCM</strain>
    </source>
</reference>
<dbReference type="STRING" id="238.BBD35_05095"/>
<comment type="caution">
    <text evidence="3">The sequence shown here is derived from an EMBL/GenBank/DDBJ whole genome shotgun (WGS) entry which is preliminary data.</text>
</comment>
<evidence type="ECO:0000256" key="2">
    <source>
        <dbReference type="SAM" id="Phobius"/>
    </source>
</evidence>